<comment type="similarity">
    <text evidence="1 5 6">Belongs to the peptidase S8 family.</text>
</comment>
<dbReference type="InterPro" id="IPR015500">
    <property type="entry name" value="Peptidase_S8_subtilisin-rel"/>
</dbReference>
<feature type="active site" description="Charge relay system" evidence="5">
    <location>
        <position position="159"/>
    </location>
</feature>
<dbReference type="PANTHER" id="PTHR43399:SF4">
    <property type="entry name" value="CELL WALL-ASSOCIATED PROTEASE"/>
    <property type="match status" value="1"/>
</dbReference>
<dbReference type="InterPro" id="IPR051048">
    <property type="entry name" value="Peptidase_S8/S53_subtilisin"/>
</dbReference>
<dbReference type="SUPFAM" id="SSF52743">
    <property type="entry name" value="Subtilisin-like"/>
    <property type="match status" value="1"/>
</dbReference>
<dbReference type="PROSITE" id="PS51892">
    <property type="entry name" value="SUBTILASE"/>
    <property type="match status" value="1"/>
</dbReference>
<dbReference type="Gene3D" id="3.40.50.200">
    <property type="entry name" value="Peptidase S8/S53 domain"/>
    <property type="match status" value="1"/>
</dbReference>
<evidence type="ECO:0000256" key="1">
    <source>
        <dbReference type="ARBA" id="ARBA00011073"/>
    </source>
</evidence>
<evidence type="ECO:0000259" key="7">
    <source>
        <dbReference type="Pfam" id="PF00082"/>
    </source>
</evidence>
<evidence type="ECO:0000256" key="4">
    <source>
        <dbReference type="ARBA" id="ARBA00022825"/>
    </source>
</evidence>
<gene>
    <name evidence="8" type="ORF">GCM10010411_52660</name>
</gene>
<evidence type="ECO:0000256" key="5">
    <source>
        <dbReference type="PROSITE-ProRule" id="PRU01240"/>
    </source>
</evidence>
<comment type="caution">
    <text evidence="8">The sequence shown here is derived from an EMBL/GenBank/DDBJ whole genome shotgun (WGS) entry which is preliminary data.</text>
</comment>
<sequence length="1016" mass="106461">MRPFDVQPLIAAGRLDPRLFEVDRLLAEGHDDARRDRLPLIARRPGGALRAQARSARTIAGTGLTALQADKSRLPELWRDFVADPDARLWLDAQIKVATDGSVPRIGAPVAWQRGLTGKGVKVAVLDSGVDRAHPDLSSAVTESRDFTSSGSADDKVGHGTHVASILAGSGAASGGKYRGVAPDAEIVSGKVVDDAGQGQESWVLGGMAWAAREARAKVVNLSVYCFCDSTAVDPVEQAVEELSAETGTLFVAAVGDYWFPAPGLVGLPAAAGSALAVSSVDREDRPWVTAQGPRPQDYSVKPEVLAPGEGIVAARAKNTRAGSPVDDHYTRLSGTSAATPHVAGAAAILAQRHPDWTGERLKAALMAAAKNLPGVDTYTQGSGRVDVAKAVSQELTTSPASVHATVRWSDAGEAPVVTRKITYTNDGDAPLGLTLGVALVAQQGGAPLPAESATLDRERITVPAGGRETVTLTLRGLSATGGIKAGAFSGYLTATAADGTPALRTPVGAYVEPPTTSLRLPITDRDGDPGNAGNSFVTIVNVQTGDYVYPQPDDDGVVSARVPAGTYLISGAVDTKDTWTTGFTQVYDLAPGTREIPLDARRTAPVELTNDQPDAVLTGAAAQLIWQRGTAGSSLHLRGDARRRISVQPAAGPGLGYDVSTLWEREGSGPEQPSPYVFRDYRYADGAIPSDPGLRTRRAELARILTDVRSQGAATRGWFRWSASHPGSGLFGGEAMGVTRPVPGSFTLYLRAGRDVAWHTSLWQFENDPLDGGIRISRGPRSYRAGPQADLINAAVLGPVPDGGSTRTGDALRAETGCPFTGALDGCGMDGTLGGTLRLSRGGTVIAERRVPQGWNWYWLDATLAPEAATYTLQQSLTRDDPLATLSAKVDSTWTFTSSRTAPGEKRVLPLLSVAYLPTGLNGHNAAPKDRATIVPVWVRRSAGAPGAVPKTLTVEASFDDGATWRPLRLTGSAVFGSVTIRPPAGAEYVSLRATATDSAGNGVVQTVTRAYRLG</sequence>
<evidence type="ECO:0000256" key="6">
    <source>
        <dbReference type="RuleBase" id="RU003355"/>
    </source>
</evidence>
<keyword evidence="4 5" id="KW-0720">Serine protease</keyword>
<dbReference type="EMBL" id="BAAATD010000007">
    <property type="protein sequence ID" value="GAA2611636.1"/>
    <property type="molecule type" value="Genomic_DNA"/>
</dbReference>
<feature type="active site" description="Charge relay system" evidence="5">
    <location>
        <position position="127"/>
    </location>
</feature>
<feature type="domain" description="Peptidase S8/S53" evidence="7">
    <location>
        <begin position="118"/>
        <end position="377"/>
    </location>
</feature>
<dbReference type="PRINTS" id="PR00723">
    <property type="entry name" value="SUBTILISIN"/>
</dbReference>
<evidence type="ECO:0000313" key="9">
    <source>
        <dbReference type="Proteomes" id="UP001501509"/>
    </source>
</evidence>
<accession>A0ABN3Q337</accession>
<dbReference type="Proteomes" id="UP001501509">
    <property type="component" value="Unassembled WGS sequence"/>
</dbReference>
<organism evidence="8 9">
    <name type="scientific">Actinomadura fulvescens</name>
    <dbReference type="NCBI Taxonomy" id="46160"/>
    <lineage>
        <taxon>Bacteria</taxon>
        <taxon>Bacillati</taxon>
        <taxon>Actinomycetota</taxon>
        <taxon>Actinomycetes</taxon>
        <taxon>Streptosporangiales</taxon>
        <taxon>Thermomonosporaceae</taxon>
        <taxon>Actinomadura</taxon>
    </lineage>
</organism>
<proteinExistence type="inferred from homology"/>
<keyword evidence="9" id="KW-1185">Reference proteome</keyword>
<evidence type="ECO:0000313" key="8">
    <source>
        <dbReference type="EMBL" id="GAA2611636.1"/>
    </source>
</evidence>
<dbReference type="PANTHER" id="PTHR43399">
    <property type="entry name" value="SUBTILISIN-RELATED"/>
    <property type="match status" value="1"/>
</dbReference>
<dbReference type="PROSITE" id="PS00136">
    <property type="entry name" value="SUBTILASE_ASP"/>
    <property type="match status" value="1"/>
</dbReference>
<feature type="active site" description="Charge relay system" evidence="5">
    <location>
        <position position="337"/>
    </location>
</feature>
<evidence type="ECO:0000256" key="3">
    <source>
        <dbReference type="ARBA" id="ARBA00022801"/>
    </source>
</evidence>
<evidence type="ECO:0000256" key="2">
    <source>
        <dbReference type="ARBA" id="ARBA00022670"/>
    </source>
</evidence>
<dbReference type="InterPro" id="IPR023827">
    <property type="entry name" value="Peptidase_S8_Asp-AS"/>
</dbReference>
<dbReference type="PROSITE" id="PS00137">
    <property type="entry name" value="SUBTILASE_HIS"/>
    <property type="match status" value="1"/>
</dbReference>
<dbReference type="InterPro" id="IPR023828">
    <property type="entry name" value="Peptidase_S8_Ser-AS"/>
</dbReference>
<keyword evidence="2 5" id="KW-0645">Protease</keyword>
<dbReference type="InterPro" id="IPR000209">
    <property type="entry name" value="Peptidase_S8/S53_dom"/>
</dbReference>
<dbReference type="InterPro" id="IPR022398">
    <property type="entry name" value="Peptidase_S8_His-AS"/>
</dbReference>
<name>A0ABN3Q337_9ACTN</name>
<dbReference type="PROSITE" id="PS00138">
    <property type="entry name" value="SUBTILASE_SER"/>
    <property type="match status" value="1"/>
</dbReference>
<dbReference type="Pfam" id="PF00082">
    <property type="entry name" value="Peptidase_S8"/>
    <property type="match status" value="1"/>
</dbReference>
<protein>
    <submittedName>
        <fullName evidence="8">S8 family serine peptidase</fullName>
    </submittedName>
</protein>
<dbReference type="InterPro" id="IPR036852">
    <property type="entry name" value="Peptidase_S8/S53_dom_sf"/>
</dbReference>
<keyword evidence="3 5" id="KW-0378">Hydrolase</keyword>
<reference evidence="8 9" key="1">
    <citation type="journal article" date="2019" name="Int. J. Syst. Evol. Microbiol.">
        <title>The Global Catalogue of Microorganisms (GCM) 10K type strain sequencing project: providing services to taxonomists for standard genome sequencing and annotation.</title>
        <authorList>
            <consortium name="The Broad Institute Genomics Platform"/>
            <consortium name="The Broad Institute Genome Sequencing Center for Infectious Disease"/>
            <person name="Wu L."/>
            <person name="Ma J."/>
        </authorList>
    </citation>
    <scope>NUCLEOTIDE SEQUENCE [LARGE SCALE GENOMIC DNA]</scope>
    <source>
        <strain evidence="8 9">JCM 6833</strain>
    </source>
</reference>